<evidence type="ECO:0000256" key="1">
    <source>
        <dbReference type="SAM" id="Phobius"/>
    </source>
</evidence>
<keyword evidence="1" id="KW-0472">Membrane</keyword>
<feature type="non-terminal residue" evidence="2">
    <location>
        <position position="121"/>
    </location>
</feature>
<name>A0A9N9UPK3_9HYPO</name>
<reference evidence="3" key="1">
    <citation type="submission" date="2019-06" db="EMBL/GenBank/DDBJ databases">
        <authorList>
            <person name="Broberg M."/>
        </authorList>
    </citation>
    <scope>NUCLEOTIDE SEQUENCE [LARGE SCALE GENOMIC DNA]</scope>
</reference>
<sequence>MRAAYDNIAPTPPALSDQNDRLSECEGFATCKVLGVGMDRIKIVLRIMLSRVSCMGGLIELIVMLLYSATSLNTFDRLSRGIADEIRGRGDKGRSESLHSSSISIAPHRHWNCMGHSARSV</sequence>
<keyword evidence="3" id="KW-1185">Reference proteome</keyword>
<dbReference type="Proteomes" id="UP000754883">
    <property type="component" value="Unassembled WGS sequence"/>
</dbReference>
<evidence type="ECO:0000313" key="3">
    <source>
        <dbReference type="Proteomes" id="UP000754883"/>
    </source>
</evidence>
<reference evidence="2 3" key="2">
    <citation type="submission" date="2021-10" db="EMBL/GenBank/DDBJ databases">
        <authorList>
            <person name="Piombo E."/>
        </authorList>
    </citation>
    <scope>NUCLEOTIDE SEQUENCE [LARGE SCALE GENOMIC DNA]</scope>
</reference>
<keyword evidence="1" id="KW-1133">Transmembrane helix</keyword>
<evidence type="ECO:0000313" key="2">
    <source>
        <dbReference type="EMBL" id="CAG9998212.1"/>
    </source>
</evidence>
<organism evidence="2 3">
    <name type="scientific">Clonostachys byssicola</name>
    <dbReference type="NCBI Taxonomy" id="160290"/>
    <lineage>
        <taxon>Eukaryota</taxon>
        <taxon>Fungi</taxon>
        <taxon>Dikarya</taxon>
        <taxon>Ascomycota</taxon>
        <taxon>Pezizomycotina</taxon>
        <taxon>Sordariomycetes</taxon>
        <taxon>Hypocreomycetidae</taxon>
        <taxon>Hypocreales</taxon>
        <taxon>Bionectriaceae</taxon>
        <taxon>Clonostachys</taxon>
    </lineage>
</organism>
<gene>
    <name evidence="2" type="ORF">CBYS24578_00003525</name>
</gene>
<accession>A0A9N9UPK3</accession>
<dbReference type="AlphaFoldDB" id="A0A9N9UPK3"/>
<proteinExistence type="predicted"/>
<dbReference type="EMBL" id="CABFNO020001546">
    <property type="protein sequence ID" value="CAG9998212.1"/>
    <property type="molecule type" value="Genomic_DNA"/>
</dbReference>
<protein>
    <submittedName>
        <fullName evidence="2">Uncharacterized protein</fullName>
    </submittedName>
</protein>
<comment type="caution">
    <text evidence="2">The sequence shown here is derived from an EMBL/GenBank/DDBJ whole genome shotgun (WGS) entry which is preliminary data.</text>
</comment>
<keyword evidence="1" id="KW-0812">Transmembrane</keyword>
<feature type="transmembrane region" description="Helical" evidence="1">
    <location>
        <begin position="48"/>
        <end position="69"/>
    </location>
</feature>